<feature type="transmembrane region" description="Helical" evidence="10">
    <location>
        <begin position="6"/>
        <end position="28"/>
    </location>
</feature>
<evidence type="ECO:0000256" key="4">
    <source>
        <dbReference type="ARBA" id="ARBA00022692"/>
    </source>
</evidence>
<keyword evidence="1" id="KW-1003">Cell membrane</keyword>
<dbReference type="Pfam" id="PF02660">
    <property type="entry name" value="G3P_acyltransf"/>
    <property type="match status" value="1"/>
</dbReference>
<sequence>MKENLLAQIVLLVIGGFFLGSLPWSVWLSKLKSADPRLVGDGNPGTFNTWKASGKWIGTIVLLLDIAKGYLPAHVAQLELSWGWWIPFIASSPIYGHRWSPFLRGKGGIGLAAYIGLWSAVPGPWASFVLGVLFLIFIMILRQDRFKSVTLATLLFALYLLFSPHALILLSTWCLTTPLLWFGYKRPKTVLN</sequence>
<keyword evidence="6" id="KW-0443">Lipid metabolism</keyword>
<keyword evidence="4 10" id="KW-0812">Transmembrane</keyword>
<keyword evidence="5 10" id="KW-1133">Transmembrane helix</keyword>
<gene>
    <name evidence="11" type="ORF">SAMN05443507_11098</name>
</gene>
<feature type="transmembrane region" description="Helical" evidence="10">
    <location>
        <begin position="125"/>
        <end position="142"/>
    </location>
</feature>
<accession>A0A1M6QS15</accession>
<evidence type="ECO:0000256" key="10">
    <source>
        <dbReference type="SAM" id="Phobius"/>
    </source>
</evidence>
<dbReference type="RefSeq" id="WP_165611971.1">
    <property type="nucleotide sequence ID" value="NZ_FRAF01000010.1"/>
</dbReference>
<keyword evidence="12" id="KW-1185">Reference proteome</keyword>
<protein>
    <submittedName>
        <fullName evidence="11">Glycerol-3-phosphate acyltransferase PlsY</fullName>
    </submittedName>
</protein>
<dbReference type="PANTHER" id="PTHR30309:SF0">
    <property type="entry name" value="GLYCEROL-3-PHOSPHATE ACYLTRANSFERASE-RELATED"/>
    <property type="match status" value="1"/>
</dbReference>
<keyword evidence="11" id="KW-0012">Acyltransferase</keyword>
<evidence type="ECO:0000256" key="5">
    <source>
        <dbReference type="ARBA" id="ARBA00022989"/>
    </source>
</evidence>
<dbReference type="GO" id="GO:0043772">
    <property type="term" value="F:acyl-phosphate glycerol-3-phosphate acyltransferase activity"/>
    <property type="evidence" value="ECO:0007669"/>
    <property type="project" value="InterPro"/>
</dbReference>
<dbReference type="Proteomes" id="UP000184016">
    <property type="component" value="Unassembled WGS sequence"/>
</dbReference>
<evidence type="ECO:0000256" key="3">
    <source>
        <dbReference type="ARBA" id="ARBA00022679"/>
    </source>
</evidence>
<evidence type="ECO:0000313" key="12">
    <source>
        <dbReference type="Proteomes" id="UP000184016"/>
    </source>
</evidence>
<proteinExistence type="predicted"/>
<feature type="transmembrane region" description="Helical" evidence="10">
    <location>
        <begin position="154"/>
        <end position="182"/>
    </location>
</feature>
<dbReference type="STRING" id="1830138.SAMN05443507_11098"/>
<reference evidence="12" key="1">
    <citation type="submission" date="2016-11" db="EMBL/GenBank/DDBJ databases">
        <authorList>
            <person name="Varghese N."/>
            <person name="Submissions S."/>
        </authorList>
    </citation>
    <scope>NUCLEOTIDE SEQUENCE [LARGE SCALE GENOMIC DNA]</scope>
    <source>
        <strain evidence="12">USBA-503</strain>
    </source>
</reference>
<dbReference type="EMBL" id="FRAF01000010">
    <property type="protein sequence ID" value="SHK23006.1"/>
    <property type="molecule type" value="Genomic_DNA"/>
</dbReference>
<evidence type="ECO:0000256" key="2">
    <source>
        <dbReference type="ARBA" id="ARBA00022516"/>
    </source>
</evidence>
<keyword evidence="8" id="KW-0594">Phospholipid biosynthesis</keyword>
<dbReference type="SMART" id="SM01207">
    <property type="entry name" value="G3P_acyltransf"/>
    <property type="match status" value="1"/>
</dbReference>
<evidence type="ECO:0000313" key="11">
    <source>
        <dbReference type="EMBL" id="SHK23006.1"/>
    </source>
</evidence>
<evidence type="ECO:0000256" key="9">
    <source>
        <dbReference type="ARBA" id="ARBA00023264"/>
    </source>
</evidence>
<keyword evidence="3 11" id="KW-0808">Transferase</keyword>
<evidence type="ECO:0000256" key="1">
    <source>
        <dbReference type="ARBA" id="ARBA00022475"/>
    </source>
</evidence>
<evidence type="ECO:0000256" key="7">
    <source>
        <dbReference type="ARBA" id="ARBA00023136"/>
    </source>
</evidence>
<evidence type="ECO:0000256" key="6">
    <source>
        <dbReference type="ARBA" id="ARBA00023098"/>
    </source>
</evidence>
<dbReference type="GO" id="GO:0008654">
    <property type="term" value="P:phospholipid biosynthetic process"/>
    <property type="evidence" value="ECO:0007669"/>
    <property type="project" value="UniProtKB-KW"/>
</dbReference>
<evidence type="ECO:0000256" key="8">
    <source>
        <dbReference type="ARBA" id="ARBA00023209"/>
    </source>
</evidence>
<dbReference type="AlphaFoldDB" id="A0A1M6QS15"/>
<dbReference type="PANTHER" id="PTHR30309">
    <property type="entry name" value="INNER MEMBRANE PROTEIN YGIH"/>
    <property type="match status" value="1"/>
</dbReference>
<keyword evidence="7 10" id="KW-0472">Membrane</keyword>
<name>A0A1M6QS15_9BACL</name>
<dbReference type="InterPro" id="IPR003811">
    <property type="entry name" value="G3P_acylTferase_PlsY"/>
</dbReference>
<keyword evidence="9" id="KW-1208">Phospholipid metabolism</keyword>
<keyword evidence="2" id="KW-0444">Lipid biosynthesis</keyword>
<organism evidence="11 12">
    <name type="scientific">Alicyclobacillus tolerans</name>
    <dbReference type="NCBI Taxonomy" id="90970"/>
    <lineage>
        <taxon>Bacteria</taxon>
        <taxon>Bacillati</taxon>
        <taxon>Bacillota</taxon>
        <taxon>Bacilli</taxon>
        <taxon>Bacillales</taxon>
        <taxon>Alicyclobacillaceae</taxon>
        <taxon>Alicyclobacillus</taxon>
    </lineage>
</organism>
<dbReference type="GO" id="GO:0005886">
    <property type="term" value="C:plasma membrane"/>
    <property type="evidence" value="ECO:0007669"/>
    <property type="project" value="InterPro"/>
</dbReference>